<organism evidence="1">
    <name type="scientific">Anguilla anguilla</name>
    <name type="common">European freshwater eel</name>
    <name type="synonym">Muraena anguilla</name>
    <dbReference type="NCBI Taxonomy" id="7936"/>
    <lineage>
        <taxon>Eukaryota</taxon>
        <taxon>Metazoa</taxon>
        <taxon>Chordata</taxon>
        <taxon>Craniata</taxon>
        <taxon>Vertebrata</taxon>
        <taxon>Euteleostomi</taxon>
        <taxon>Actinopterygii</taxon>
        <taxon>Neopterygii</taxon>
        <taxon>Teleostei</taxon>
        <taxon>Anguilliformes</taxon>
        <taxon>Anguillidae</taxon>
        <taxon>Anguilla</taxon>
    </lineage>
</organism>
<dbReference type="EMBL" id="GBXM01026170">
    <property type="protein sequence ID" value="JAH82407.1"/>
    <property type="molecule type" value="Transcribed_RNA"/>
</dbReference>
<reference evidence="1" key="1">
    <citation type="submission" date="2014-11" db="EMBL/GenBank/DDBJ databases">
        <authorList>
            <person name="Amaro Gonzalez C."/>
        </authorList>
    </citation>
    <scope>NUCLEOTIDE SEQUENCE</scope>
</reference>
<sequence length="53" mass="6458">MVFSLFSLLWNIFELDMTTKSEQFLYRHTTRCLVNIPLYIVDQISYQESFYRG</sequence>
<reference evidence="1" key="2">
    <citation type="journal article" date="2015" name="Fish Shellfish Immunol.">
        <title>Early steps in the European eel (Anguilla anguilla)-Vibrio vulnificus interaction in the gills: Role of the RtxA13 toxin.</title>
        <authorList>
            <person name="Callol A."/>
            <person name="Pajuelo D."/>
            <person name="Ebbesson L."/>
            <person name="Teles M."/>
            <person name="MacKenzie S."/>
            <person name="Amaro C."/>
        </authorList>
    </citation>
    <scope>NUCLEOTIDE SEQUENCE</scope>
</reference>
<evidence type="ECO:0000313" key="1">
    <source>
        <dbReference type="EMBL" id="JAH82407.1"/>
    </source>
</evidence>
<protein>
    <submittedName>
        <fullName evidence="1">Uncharacterized protein</fullName>
    </submittedName>
</protein>
<dbReference type="AlphaFoldDB" id="A0A0E9VWH4"/>
<accession>A0A0E9VWH4</accession>
<proteinExistence type="predicted"/>
<name>A0A0E9VWH4_ANGAN</name>